<evidence type="ECO:0000313" key="2">
    <source>
        <dbReference type="EMBL" id="QDG52278.1"/>
    </source>
</evidence>
<organism evidence="2 3">
    <name type="scientific">Persicimonas caeni</name>
    <dbReference type="NCBI Taxonomy" id="2292766"/>
    <lineage>
        <taxon>Bacteria</taxon>
        <taxon>Deltaproteobacteria</taxon>
        <taxon>Bradymonadales</taxon>
        <taxon>Bradymonadaceae</taxon>
        <taxon>Persicimonas</taxon>
    </lineage>
</organism>
<keyword evidence="3" id="KW-1185">Reference proteome</keyword>
<name>A0A4Y6PVD8_PERCE</name>
<sequence>MKCKQCGHRYQLTSGGTGWSDPPGHFFFAGHAMMVNAGVATAVGIFGPGLSTDSGFFLYTMAGVLIGGAFLAFFISATVALLDQYRYGSWPRCSECDHEQVPRPWSI</sequence>
<feature type="transmembrane region" description="Helical" evidence="1">
    <location>
        <begin position="26"/>
        <end position="50"/>
    </location>
</feature>
<dbReference type="RefSeq" id="WP_141198750.1">
    <property type="nucleotide sequence ID" value="NZ_CP041186.1"/>
</dbReference>
<keyword evidence="1" id="KW-0812">Transmembrane</keyword>
<dbReference type="EMBL" id="CP041186">
    <property type="protein sequence ID" value="QDG52278.1"/>
    <property type="molecule type" value="Genomic_DNA"/>
</dbReference>
<evidence type="ECO:0000313" key="3">
    <source>
        <dbReference type="Proteomes" id="UP000315995"/>
    </source>
</evidence>
<dbReference type="AlphaFoldDB" id="A0A4Y6PVD8"/>
<gene>
    <name evidence="2" type="ORF">FIV42_16490</name>
</gene>
<accession>A0A5B8Y6M8</accession>
<feature type="transmembrane region" description="Helical" evidence="1">
    <location>
        <begin position="56"/>
        <end position="82"/>
    </location>
</feature>
<reference evidence="2 3" key="1">
    <citation type="submission" date="2019-06" db="EMBL/GenBank/DDBJ databases">
        <title>Persicimonas caeni gen. nov., sp. nov., a predatory bacterium isolated from solar saltern.</title>
        <authorList>
            <person name="Wang S."/>
        </authorList>
    </citation>
    <scope>NUCLEOTIDE SEQUENCE [LARGE SCALE GENOMIC DNA]</scope>
    <source>
        <strain evidence="2 3">YN101</strain>
    </source>
</reference>
<dbReference type="Proteomes" id="UP000315995">
    <property type="component" value="Chromosome"/>
</dbReference>
<proteinExistence type="predicted"/>
<evidence type="ECO:0000256" key="1">
    <source>
        <dbReference type="SAM" id="Phobius"/>
    </source>
</evidence>
<accession>A0A4Y6PVD8</accession>
<protein>
    <submittedName>
        <fullName evidence="2">Uncharacterized protein</fullName>
    </submittedName>
</protein>
<keyword evidence="1" id="KW-0472">Membrane</keyword>
<keyword evidence="1" id="KW-1133">Transmembrane helix</keyword>